<dbReference type="AlphaFoldDB" id="A0A0G0BL38"/>
<keyword evidence="4 11" id="KW-0138">CF(0)</keyword>
<dbReference type="HAMAP" id="MF_01393">
    <property type="entry name" value="ATP_synth_a_bact"/>
    <property type="match status" value="1"/>
</dbReference>
<dbReference type="NCBIfam" id="TIGR01131">
    <property type="entry name" value="ATP_synt_6_or_A"/>
    <property type="match status" value="1"/>
</dbReference>
<dbReference type="GO" id="GO:0042777">
    <property type="term" value="P:proton motive force-driven plasma membrane ATP synthesis"/>
    <property type="evidence" value="ECO:0007669"/>
    <property type="project" value="TreeGrafter"/>
</dbReference>
<reference evidence="13 14" key="1">
    <citation type="journal article" date="2015" name="Nature">
        <title>rRNA introns, odd ribosomes, and small enigmatic genomes across a large radiation of phyla.</title>
        <authorList>
            <person name="Brown C.T."/>
            <person name="Hug L.A."/>
            <person name="Thomas B.C."/>
            <person name="Sharon I."/>
            <person name="Castelle C.J."/>
            <person name="Singh A."/>
            <person name="Wilkins M.J."/>
            <person name="Williams K.H."/>
            <person name="Banfield J.F."/>
        </authorList>
    </citation>
    <scope>NUCLEOTIDE SEQUENCE [LARGE SCALE GENOMIC DNA]</scope>
</reference>
<evidence type="ECO:0000256" key="11">
    <source>
        <dbReference type="HAMAP-Rule" id="MF_01393"/>
    </source>
</evidence>
<evidence type="ECO:0000256" key="10">
    <source>
        <dbReference type="ARBA" id="ARBA00023310"/>
    </source>
</evidence>
<dbReference type="GO" id="GO:0046933">
    <property type="term" value="F:proton-transporting ATP synthase activity, rotational mechanism"/>
    <property type="evidence" value="ECO:0007669"/>
    <property type="project" value="UniProtKB-UniRule"/>
</dbReference>
<dbReference type="InterPro" id="IPR035908">
    <property type="entry name" value="F0_ATP_A_sf"/>
</dbReference>
<dbReference type="InterPro" id="IPR023011">
    <property type="entry name" value="ATP_synth_F0_asu_AS"/>
</dbReference>
<evidence type="ECO:0000256" key="2">
    <source>
        <dbReference type="ARBA" id="ARBA00006810"/>
    </source>
</evidence>
<evidence type="ECO:0000256" key="9">
    <source>
        <dbReference type="ARBA" id="ARBA00023136"/>
    </source>
</evidence>
<sequence length="282" mass="31195">MHVSVAAETLFKIGSFPITNSLLTTIIVTLLLILLAVVVNKNVSKIPSRLQSMMEIMIGALLGLTEDVAGKEFGRKIFPLLATFFIFIIFANWSGLIPGVGSIGFYETKEEAVVLEETNSVYAETHSNTEASDSESDILVTETAESHDSESEIFKPLFRGPTADLNTTLALALISVFMIQFYGFKTLGLKYLKKFFNFRNPINGFIGILELLSEFSRIISFAFRLFGNIFAGEVLLTVIAYLIPFIAPLPFIGLEIFVGFIQALVFMMLSLVFISMATISEH</sequence>
<dbReference type="PROSITE" id="PS00449">
    <property type="entry name" value="ATPASE_A"/>
    <property type="match status" value="1"/>
</dbReference>
<comment type="function">
    <text evidence="11 12">Key component of the proton channel; it plays a direct role in the translocation of protons across the membrane.</text>
</comment>
<feature type="transmembrane region" description="Helical" evidence="11">
    <location>
        <begin position="221"/>
        <end position="244"/>
    </location>
</feature>
<dbReference type="Gene3D" id="1.20.120.220">
    <property type="entry name" value="ATP synthase, F0 complex, subunit A"/>
    <property type="match status" value="1"/>
</dbReference>
<keyword evidence="8 11" id="KW-0406">Ion transport</keyword>
<dbReference type="GO" id="GO:0045259">
    <property type="term" value="C:proton-transporting ATP synthase complex"/>
    <property type="evidence" value="ECO:0007669"/>
    <property type="project" value="UniProtKB-KW"/>
</dbReference>
<dbReference type="PATRIC" id="fig|1618350.3.peg.115"/>
<proteinExistence type="inferred from homology"/>
<evidence type="ECO:0000313" key="14">
    <source>
        <dbReference type="Proteomes" id="UP000034581"/>
    </source>
</evidence>
<feature type="transmembrane region" description="Helical" evidence="11">
    <location>
        <begin position="77"/>
        <end position="97"/>
    </location>
</feature>
<evidence type="ECO:0000256" key="8">
    <source>
        <dbReference type="ARBA" id="ARBA00023065"/>
    </source>
</evidence>
<evidence type="ECO:0000256" key="6">
    <source>
        <dbReference type="ARBA" id="ARBA00022781"/>
    </source>
</evidence>
<dbReference type="SUPFAM" id="SSF81336">
    <property type="entry name" value="F1F0 ATP synthase subunit A"/>
    <property type="match status" value="1"/>
</dbReference>
<dbReference type="EMBL" id="LBQB01000001">
    <property type="protein sequence ID" value="KKP70199.1"/>
    <property type="molecule type" value="Genomic_DNA"/>
</dbReference>
<evidence type="ECO:0000256" key="7">
    <source>
        <dbReference type="ARBA" id="ARBA00022989"/>
    </source>
</evidence>
<name>A0A0G0BL38_UNCC3</name>
<accession>A0A0G0BL38</accession>
<evidence type="ECO:0000313" key="13">
    <source>
        <dbReference type="EMBL" id="KKP70199.1"/>
    </source>
</evidence>
<dbReference type="Pfam" id="PF00119">
    <property type="entry name" value="ATP-synt_A"/>
    <property type="match status" value="1"/>
</dbReference>
<keyword evidence="11" id="KW-1003">Cell membrane</keyword>
<evidence type="ECO:0000256" key="12">
    <source>
        <dbReference type="RuleBase" id="RU000483"/>
    </source>
</evidence>
<keyword evidence="9 11" id="KW-0472">Membrane</keyword>
<dbReference type="PANTHER" id="PTHR42823">
    <property type="entry name" value="ATP SYNTHASE SUBUNIT A, CHLOROPLASTIC"/>
    <property type="match status" value="1"/>
</dbReference>
<protein>
    <recommendedName>
        <fullName evidence="11 12">ATP synthase subunit a</fullName>
    </recommendedName>
    <alternativeName>
        <fullName evidence="11">ATP synthase F0 sector subunit a</fullName>
    </alternativeName>
    <alternativeName>
        <fullName evidence="11">F-ATPase subunit 6</fullName>
    </alternativeName>
</protein>
<keyword evidence="6 11" id="KW-0375">Hydrogen ion transport</keyword>
<comment type="caution">
    <text evidence="13">The sequence shown here is derived from an EMBL/GenBank/DDBJ whole genome shotgun (WGS) entry which is preliminary data.</text>
</comment>
<feature type="transmembrane region" description="Helical" evidence="11">
    <location>
        <begin position="20"/>
        <end position="39"/>
    </location>
</feature>
<dbReference type="InterPro" id="IPR045082">
    <property type="entry name" value="ATP_syn_F0_a_bact/chloroplast"/>
</dbReference>
<evidence type="ECO:0000256" key="3">
    <source>
        <dbReference type="ARBA" id="ARBA00022448"/>
    </source>
</evidence>
<evidence type="ECO:0000256" key="4">
    <source>
        <dbReference type="ARBA" id="ARBA00022547"/>
    </source>
</evidence>
<gene>
    <name evidence="11" type="primary">atpB</name>
    <name evidence="13" type="ORF">UR67_C0001G0108</name>
</gene>
<keyword evidence="7 11" id="KW-1133">Transmembrane helix</keyword>
<organism evidence="13 14">
    <name type="scientific">candidate division CPR3 bacterium GW2011_GWF2_35_18</name>
    <dbReference type="NCBI Taxonomy" id="1618350"/>
    <lineage>
        <taxon>Bacteria</taxon>
        <taxon>Bacteria division CPR3</taxon>
    </lineage>
</organism>
<evidence type="ECO:0000256" key="5">
    <source>
        <dbReference type="ARBA" id="ARBA00022692"/>
    </source>
</evidence>
<keyword evidence="5 11" id="KW-0812">Transmembrane</keyword>
<feature type="transmembrane region" description="Helical" evidence="11">
    <location>
        <begin position="256"/>
        <end position="279"/>
    </location>
</feature>
<comment type="subcellular location">
    <subcellularLocation>
        <location evidence="11 12">Cell membrane</location>
        <topology evidence="11 12">Multi-pass membrane protein</topology>
    </subcellularLocation>
    <subcellularLocation>
        <location evidence="1">Membrane</location>
        <topology evidence="1">Multi-pass membrane protein</topology>
    </subcellularLocation>
</comment>
<dbReference type="CDD" id="cd00310">
    <property type="entry name" value="ATP-synt_Fo_a_6"/>
    <property type="match status" value="1"/>
</dbReference>
<keyword evidence="3 11" id="KW-0813">Transport</keyword>
<keyword evidence="10 11" id="KW-0066">ATP synthesis</keyword>
<dbReference type="InterPro" id="IPR000568">
    <property type="entry name" value="ATP_synth_F0_asu"/>
</dbReference>
<dbReference type="PANTHER" id="PTHR42823:SF3">
    <property type="entry name" value="ATP SYNTHASE SUBUNIT A, CHLOROPLASTIC"/>
    <property type="match status" value="1"/>
</dbReference>
<comment type="similarity">
    <text evidence="2 11 12">Belongs to the ATPase A chain family.</text>
</comment>
<feature type="transmembrane region" description="Helical" evidence="11">
    <location>
        <begin position="165"/>
        <end position="184"/>
    </location>
</feature>
<evidence type="ECO:0000256" key="1">
    <source>
        <dbReference type="ARBA" id="ARBA00004141"/>
    </source>
</evidence>
<dbReference type="Proteomes" id="UP000034581">
    <property type="component" value="Unassembled WGS sequence"/>
</dbReference>
<dbReference type="STRING" id="1618350.UR67_C0001G0108"/>
<dbReference type="GO" id="GO:0005886">
    <property type="term" value="C:plasma membrane"/>
    <property type="evidence" value="ECO:0007669"/>
    <property type="project" value="UniProtKB-SubCell"/>
</dbReference>